<dbReference type="OrthoDB" id="3801372at2759"/>
<feature type="region of interest" description="Disordered" evidence="1">
    <location>
        <begin position="125"/>
        <end position="152"/>
    </location>
</feature>
<evidence type="ECO:0000313" key="3">
    <source>
        <dbReference type="Proteomes" id="UP000799753"/>
    </source>
</evidence>
<proteinExistence type="predicted"/>
<evidence type="ECO:0000256" key="1">
    <source>
        <dbReference type="SAM" id="MobiDB-lite"/>
    </source>
</evidence>
<keyword evidence="3" id="KW-1185">Reference proteome</keyword>
<evidence type="ECO:0008006" key="4">
    <source>
        <dbReference type="Google" id="ProtNLM"/>
    </source>
</evidence>
<name>A0A6A6S7S2_9PLEO</name>
<dbReference type="AlphaFoldDB" id="A0A6A6S7S2"/>
<gene>
    <name evidence="2" type="ORF">P280DRAFT_216762</name>
</gene>
<organism evidence="2 3">
    <name type="scientific">Massarina eburnea CBS 473.64</name>
    <dbReference type="NCBI Taxonomy" id="1395130"/>
    <lineage>
        <taxon>Eukaryota</taxon>
        <taxon>Fungi</taxon>
        <taxon>Dikarya</taxon>
        <taxon>Ascomycota</taxon>
        <taxon>Pezizomycotina</taxon>
        <taxon>Dothideomycetes</taxon>
        <taxon>Pleosporomycetidae</taxon>
        <taxon>Pleosporales</taxon>
        <taxon>Massarineae</taxon>
        <taxon>Massarinaceae</taxon>
        <taxon>Massarina</taxon>
    </lineage>
</organism>
<dbReference type="Proteomes" id="UP000799753">
    <property type="component" value="Unassembled WGS sequence"/>
</dbReference>
<accession>A0A6A6S7S2</accession>
<dbReference type="EMBL" id="MU006779">
    <property type="protein sequence ID" value="KAF2643789.1"/>
    <property type="molecule type" value="Genomic_DNA"/>
</dbReference>
<sequence length="258" mass="29589">MHSPLLSIPTELRLQIYTYLVPHIPLSCPPTRFTGLLYSCKYIRSELEPEILKRMTSFLQDVQRRVSGSGQPDFIFHTPKTLGEVLNLKVERGYGRDGTDIMFVRSDPFMAVLYMHLNSLRIQDRAPSRNTRRNTQVSLTKPISPRHKPYSHLRSDRRLMTQAPLGYCPRTRSSNVSRLVTWLTSTWSGLPPGASIITVKNIIYDWSESPIYKYKNNDVFVSAENSLQKQKKGRLVVWEGADEECLVFGVEILDICKG</sequence>
<protein>
    <recommendedName>
        <fullName evidence="4">F-box domain-containing protein</fullName>
    </recommendedName>
</protein>
<evidence type="ECO:0000313" key="2">
    <source>
        <dbReference type="EMBL" id="KAF2643789.1"/>
    </source>
</evidence>
<reference evidence="2" key="1">
    <citation type="journal article" date="2020" name="Stud. Mycol.">
        <title>101 Dothideomycetes genomes: a test case for predicting lifestyles and emergence of pathogens.</title>
        <authorList>
            <person name="Haridas S."/>
            <person name="Albert R."/>
            <person name="Binder M."/>
            <person name="Bloem J."/>
            <person name="Labutti K."/>
            <person name="Salamov A."/>
            <person name="Andreopoulos B."/>
            <person name="Baker S."/>
            <person name="Barry K."/>
            <person name="Bills G."/>
            <person name="Bluhm B."/>
            <person name="Cannon C."/>
            <person name="Castanera R."/>
            <person name="Culley D."/>
            <person name="Daum C."/>
            <person name="Ezra D."/>
            <person name="Gonzalez J."/>
            <person name="Henrissat B."/>
            <person name="Kuo A."/>
            <person name="Liang C."/>
            <person name="Lipzen A."/>
            <person name="Lutzoni F."/>
            <person name="Magnuson J."/>
            <person name="Mondo S."/>
            <person name="Nolan M."/>
            <person name="Ohm R."/>
            <person name="Pangilinan J."/>
            <person name="Park H.-J."/>
            <person name="Ramirez L."/>
            <person name="Alfaro M."/>
            <person name="Sun H."/>
            <person name="Tritt A."/>
            <person name="Yoshinaga Y."/>
            <person name="Zwiers L.-H."/>
            <person name="Turgeon B."/>
            <person name="Goodwin S."/>
            <person name="Spatafora J."/>
            <person name="Crous P."/>
            <person name="Grigoriev I."/>
        </authorList>
    </citation>
    <scope>NUCLEOTIDE SEQUENCE</scope>
    <source>
        <strain evidence="2">CBS 473.64</strain>
    </source>
</reference>